<dbReference type="Gene3D" id="3.40.50.1220">
    <property type="entry name" value="TPP-binding domain"/>
    <property type="match status" value="1"/>
</dbReference>
<feature type="binding site" evidence="10">
    <location>
        <begin position="140"/>
        <end position="143"/>
    </location>
    <ligand>
        <name>NAD(+)</name>
        <dbReference type="ChEBI" id="CHEBI:57540"/>
    </ligand>
</feature>
<dbReference type="EC" id="2.3.1.286" evidence="8"/>
<dbReference type="Proteomes" id="UP000597762">
    <property type="component" value="Unassembled WGS sequence"/>
</dbReference>
<comment type="catalytic activity">
    <reaction evidence="8">
        <text>N(6)-acetyl-L-lysyl-[protein] + NAD(+) + H2O = 2''-O-acetyl-ADP-D-ribose + nicotinamide + L-lysyl-[protein]</text>
        <dbReference type="Rhea" id="RHEA:43636"/>
        <dbReference type="Rhea" id="RHEA-COMP:9752"/>
        <dbReference type="Rhea" id="RHEA-COMP:10731"/>
        <dbReference type="ChEBI" id="CHEBI:15377"/>
        <dbReference type="ChEBI" id="CHEBI:17154"/>
        <dbReference type="ChEBI" id="CHEBI:29969"/>
        <dbReference type="ChEBI" id="CHEBI:57540"/>
        <dbReference type="ChEBI" id="CHEBI:61930"/>
        <dbReference type="ChEBI" id="CHEBI:83767"/>
        <dbReference type="EC" id="2.3.1.286"/>
    </reaction>
</comment>
<evidence type="ECO:0000256" key="1">
    <source>
        <dbReference type="ARBA" id="ARBA00006924"/>
    </source>
</evidence>
<dbReference type="InterPro" id="IPR003000">
    <property type="entry name" value="Sirtuin"/>
</dbReference>
<keyword evidence="4 8" id="KW-0862">Zinc</keyword>
<keyword evidence="15" id="KW-1185">Reference proteome</keyword>
<keyword evidence="2 8" id="KW-0808">Transferase</keyword>
<dbReference type="GO" id="GO:0070403">
    <property type="term" value="F:NAD+ binding"/>
    <property type="evidence" value="ECO:0007669"/>
    <property type="project" value="UniProtKB-UniRule"/>
</dbReference>
<feature type="active site" description="Proton acceptor" evidence="9 12">
    <location>
        <position position="160"/>
    </location>
</feature>
<reference evidence="14" key="1">
    <citation type="submission" date="2021-01" db="EMBL/GenBank/DDBJ databases">
        <authorList>
            <person name="Li R."/>
            <person name="Bekaert M."/>
        </authorList>
    </citation>
    <scope>NUCLEOTIDE SEQUENCE</scope>
    <source>
        <strain evidence="14">Farmed</strain>
    </source>
</reference>
<sequence>MNVFQLISHVCEWLRNLFRNLTLRPEPCEQILEDVSFEGIARYIKSGKCKKIVTMAGAGISTSAGIPDFRSPDTGLYHNLQKYNLPHPQAIFELSFFKENPKPFFCLAKELWPGVLKPTPCHYFVKLLADKGLLLRHFTQNIDTLERVAGLNGDLIVEAHGTFFSSHCVDCHTEFSQEWIKVPIFEDKIPYCTECNGLVKPDIIFFGEQLPEKFFICQKDLKECDLLIIMGTSLTVQPFASLVSQVSGTAPRLYINLDKSNLSSDPLSMLLGQPDFDFESEKNYRDVFWQGTCDDGCQALADLLGFGDELKELVKQEHQRISEENVEKSQSE</sequence>
<feature type="binding site" evidence="10">
    <location>
        <begin position="58"/>
        <end position="62"/>
    </location>
    <ligand>
        <name>NAD(+)</name>
        <dbReference type="ChEBI" id="CHEBI:57540"/>
    </ligand>
</feature>
<feature type="binding site" evidence="11 12">
    <location>
        <position position="192"/>
    </location>
    <ligand>
        <name>Zn(2+)</name>
        <dbReference type="ChEBI" id="CHEBI:29105"/>
    </ligand>
</feature>
<name>A0A812CKM1_ACAPH</name>
<accession>A0A812CKM1</accession>
<evidence type="ECO:0000313" key="14">
    <source>
        <dbReference type="EMBL" id="CAE1274471.1"/>
    </source>
</evidence>
<evidence type="ECO:0000256" key="9">
    <source>
        <dbReference type="PIRSR" id="PIRSR037938-1"/>
    </source>
</evidence>
<feature type="binding site" evidence="10">
    <location>
        <position position="293"/>
    </location>
    <ligand>
        <name>NAD(+)</name>
        <dbReference type="ChEBI" id="CHEBI:57540"/>
    </ligand>
</feature>
<dbReference type="GO" id="GO:0017136">
    <property type="term" value="F:histone deacetylase activity, NAD-dependent"/>
    <property type="evidence" value="ECO:0007669"/>
    <property type="project" value="InterPro"/>
</dbReference>
<dbReference type="InterPro" id="IPR050134">
    <property type="entry name" value="NAD-dep_sirtuin_deacylases"/>
</dbReference>
<dbReference type="AlphaFoldDB" id="A0A812CKM1"/>
<comment type="cofactor">
    <cofactor evidence="11">
        <name>Zn(2+)</name>
        <dbReference type="ChEBI" id="CHEBI:29105"/>
    </cofactor>
    <text evidence="11">Binds 1 zinc ion per subunit.</text>
</comment>
<evidence type="ECO:0000313" key="15">
    <source>
        <dbReference type="Proteomes" id="UP000597762"/>
    </source>
</evidence>
<evidence type="ECO:0000256" key="4">
    <source>
        <dbReference type="ARBA" id="ARBA00022833"/>
    </source>
</evidence>
<evidence type="ECO:0000256" key="6">
    <source>
        <dbReference type="ARBA" id="ARBA00048378"/>
    </source>
</evidence>
<evidence type="ECO:0000256" key="11">
    <source>
        <dbReference type="PIRSR" id="PIRSR037938-3"/>
    </source>
</evidence>
<proteinExistence type="inferred from homology"/>
<feature type="binding site" evidence="10">
    <location>
        <begin position="68"/>
        <end position="70"/>
    </location>
    <ligand>
        <name>NAD(+)</name>
        <dbReference type="ChEBI" id="CHEBI:57540"/>
    </ligand>
</feature>
<dbReference type="GO" id="GO:0008270">
    <property type="term" value="F:zinc ion binding"/>
    <property type="evidence" value="ECO:0007669"/>
    <property type="project" value="UniProtKB-UniRule"/>
</dbReference>
<evidence type="ECO:0000256" key="10">
    <source>
        <dbReference type="PIRSR" id="PIRSR037938-2"/>
    </source>
</evidence>
<feature type="binding site" evidence="10">
    <location>
        <begin position="256"/>
        <end position="258"/>
    </location>
    <ligand>
        <name>NAD(+)</name>
        <dbReference type="ChEBI" id="CHEBI:57540"/>
    </ligand>
</feature>
<dbReference type="PIRSF" id="PIRSF037938">
    <property type="entry name" value="SIR2_euk"/>
    <property type="match status" value="1"/>
</dbReference>
<comment type="catalytic activity">
    <reaction evidence="7">
        <text>N(6)-tetradecanoyl-L-lysyl-[protein] + NAD(+) + H2O = 2''-O-tetradecanoyl-ADP-D-ribose + nicotinamide + L-lysyl-[protein]</text>
        <dbReference type="Rhea" id="RHEA:70567"/>
        <dbReference type="Rhea" id="RHEA-COMP:9752"/>
        <dbReference type="Rhea" id="RHEA-COMP:15437"/>
        <dbReference type="ChEBI" id="CHEBI:15377"/>
        <dbReference type="ChEBI" id="CHEBI:17154"/>
        <dbReference type="ChEBI" id="CHEBI:29969"/>
        <dbReference type="ChEBI" id="CHEBI:57540"/>
        <dbReference type="ChEBI" id="CHEBI:141129"/>
        <dbReference type="ChEBI" id="CHEBI:189674"/>
    </reaction>
    <physiologicalReaction direction="left-to-right" evidence="7">
        <dbReference type="Rhea" id="RHEA:70568"/>
    </physiologicalReaction>
</comment>
<dbReference type="Pfam" id="PF02146">
    <property type="entry name" value="SIR2"/>
    <property type="match status" value="1"/>
</dbReference>
<dbReference type="CDD" id="cd01408">
    <property type="entry name" value="SIRT1"/>
    <property type="match status" value="1"/>
</dbReference>
<dbReference type="EMBL" id="CAHIKZ030001786">
    <property type="protein sequence ID" value="CAE1274471.1"/>
    <property type="molecule type" value="Genomic_DNA"/>
</dbReference>
<evidence type="ECO:0000256" key="12">
    <source>
        <dbReference type="PROSITE-ProRule" id="PRU00236"/>
    </source>
</evidence>
<dbReference type="InterPro" id="IPR026591">
    <property type="entry name" value="Sirtuin_cat_small_dom_sf"/>
</dbReference>
<dbReference type="SUPFAM" id="SSF52467">
    <property type="entry name" value="DHS-like NAD/FAD-binding domain"/>
    <property type="match status" value="1"/>
</dbReference>
<keyword evidence="14" id="KW-0012">Acyltransferase</keyword>
<keyword evidence="5 8" id="KW-0520">NAD</keyword>
<comment type="similarity">
    <text evidence="1 8">Belongs to the sirtuin family. Class I subfamily.</text>
</comment>
<feature type="binding site" evidence="11 12">
    <location>
        <position position="195"/>
    </location>
    <ligand>
        <name>Zn(2+)</name>
        <dbReference type="ChEBI" id="CHEBI:29105"/>
    </ligand>
</feature>
<feature type="binding site" evidence="11 12">
    <location>
        <position position="171"/>
    </location>
    <ligand>
        <name>Zn(2+)</name>
        <dbReference type="ChEBI" id="CHEBI:29105"/>
    </ligand>
</feature>
<comment type="caution">
    <text evidence="14">The sequence shown here is derived from an EMBL/GenBank/DDBJ whole genome shotgun (WGS) entry which is preliminary data.</text>
</comment>
<gene>
    <name evidence="14" type="ORF">SPHA_38891</name>
</gene>
<organism evidence="14 15">
    <name type="scientific">Acanthosepion pharaonis</name>
    <name type="common">Pharaoh cuttlefish</name>
    <name type="synonym">Sepia pharaonis</name>
    <dbReference type="NCBI Taxonomy" id="158019"/>
    <lineage>
        <taxon>Eukaryota</taxon>
        <taxon>Metazoa</taxon>
        <taxon>Spiralia</taxon>
        <taxon>Lophotrochozoa</taxon>
        <taxon>Mollusca</taxon>
        <taxon>Cephalopoda</taxon>
        <taxon>Coleoidea</taxon>
        <taxon>Decapodiformes</taxon>
        <taxon>Sepiida</taxon>
        <taxon>Sepiina</taxon>
        <taxon>Sepiidae</taxon>
        <taxon>Acanthosepion</taxon>
    </lineage>
</organism>
<dbReference type="GO" id="GO:0005634">
    <property type="term" value="C:nucleus"/>
    <property type="evidence" value="ECO:0007669"/>
    <property type="project" value="TreeGrafter"/>
</dbReference>
<dbReference type="InterPro" id="IPR029035">
    <property type="entry name" value="DHS-like_NAD/FAD-binding_dom"/>
</dbReference>
<evidence type="ECO:0000256" key="7">
    <source>
        <dbReference type="ARBA" id="ARBA00048905"/>
    </source>
</evidence>
<dbReference type="PANTHER" id="PTHR11085">
    <property type="entry name" value="NAD-DEPENDENT PROTEIN DEACYLASE SIRTUIN-5, MITOCHONDRIAL-RELATED"/>
    <property type="match status" value="1"/>
</dbReference>
<evidence type="ECO:0000256" key="8">
    <source>
        <dbReference type="PIRNR" id="PIRNR037938"/>
    </source>
</evidence>
<comment type="catalytic activity">
    <reaction evidence="6">
        <text>N(6)-hexadecanoyl-L-lysyl-[protein] + NAD(+) + H2O = 2''-O-hexadecanoyl-ADP-D-ribose + nicotinamide + L-lysyl-[protein]</text>
        <dbReference type="Rhea" id="RHEA:70563"/>
        <dbReference type="Rhea" id="RHEA-COMP:9752"/>
        <dbReference type="Rhea" id="RHEA-COMP:14175"/>
        <dbReference type="ChEBI" id="CHEBI:15377"/>
        <dbReference type="ChEBI" id="CHEBI:17154"/>
        <dbReference type="ChEBI" id="CHEBI:29969"/>
        <dbReference type="ChEBI" id="CHEBI:57540"/>
        <dbReference type="ChEBI" id="CHEBI:138936"/>
        <dbReference type="ChEBI" id="CHEBI:189673"/>
    </reaction>
    <physiologicalReaction direction="left-to-right" evidence="6">
        <dbReference type="Rhea" id="RHEA:70564"/>
    </physiologicalReaction>
</comment>
<dbReference type="PANTHER" id="PTHR11085:SF6">
    <property type="entry name" value="NAD-DEPENDENT PROTEIN DEACETYLASE SIRTUIN-2"/>
    <property type="match status" value="1"/>
</dbReference>
<evidence type="ECO:0000256" key="2">
    <source>
        <dbReference type="ARBA" id="ARBA00022679"/>
    </source>
</evidence>
<dbReference type="PROSITE" id="PS50305">
    <property type="entry name" value="SIRTUIN"/>
    <property type="match status" value="1"/>
</dbReference>
<feature type="domain" description="Deacetylase sirtuin-type" evidence="13">
    <location>
        <begin position="30"/>
        <end position="307"/>
    </location>
</feature>
<dbReference type="OrthoDB" id="420264at2759"/>
<feature type="binding site" evidence="10">
    <location>
        <begin position="232"/>
        <end position="233"/>
    </location>
    <ligand>
        <name>NAD(+)</name>
        <dbReference type="ChEBI" id="CHEBI:57540"/>
    </ligand>
</feature>
<feature type="binding site" evidence="11 12">
    <location>
        <position position="168"/>
    </location>
    <ligand>
        <name>Zn(2+)</name>
        <dbReference type="ChEBI" id="CHEBI:29105"/>
    </ligand>
</feature>
<evidence type="ECO:0000256" key="5">
    <source>
        <dbReference type="ARBA" id="ARBA00023027"/>
    </source>
</evidence>
<evidence type="ECO:0000259" key="13">
    <source>
        <dbReference type="PROSITE" id="PS50305"/>
    </source>
</evidence>
<dbReference type="InterPro" id="IPR026590">
    <property type="entry name" value="Ssirtuin_cat_dom"/>
</dbReference>
<keyword evidence="3 8" id="KW-0479">Metal-binding</keyword>
<dbReference type="Gene3D" id="3.30.1600.10">
    <property type="entry name" value="SIR2/SIRT2 'Small Domain"/>
    <property type="match status" value="1"/>
</dbReference>
<protein>
    <recommendedName>
        <fullName evidence="8">NAD-dependent protein deacetylase</fullName>
        <ecNumber evidence="8">2.3.1.286</ecNumber>
    </recommendedName>
</protein>
<evidence type="ECO:0000256" key="3">
    <source>
        <dbReference type="ARBA" id="ARBA00022723"/>
    </source>
</evidence>
<dbReference type="InterPro" id="IPR017328">
    <property type="entry name" value="Sirtuin_class_I"/>
</dbReference>